<organism evidence="1 2">
    <name type="scientific">Stegodyphus mimosarum</name>
    <name type="common">African social velvet spider</name>
    <dbReference type="NCBI Taxonomy" id="407821"/>
    <lineage>
        <taxon>Eukaryota</taxon>
        <taxon>Metazoa</taxon>
        <taxon>Ecdysozoa</taxon>
        <taxon>Arthropoda</taxon>
        <taxon>Chelicerata</taxon>
        <taxon>Arachnida</taxon>
        <taxon>Araneae</taxon>
        <taxon>Araneomorphae</taxon>
        <taxon>Entelegynae</taxon>
        <taxon>Eresoidea</taxon>
        <taxon>Eresidae</taxon>
        <taxon>Stegodyphus</taxon>
    </lineage>
</organism>
<keyword evidence="2" id="KW-1185">Reference proteome</keyword>
<sequence>VKFYFSFFPIFWPIINKKIRFLAILKHLHQLLVLH</sequence>
<dbReference type="Proteomes" id="UP000054359">
    <property type="component" value="Unassembled WGS sequence"/>
</dbReference>
<evidence type="ECO:0000313" key="1">
    <source>
        <dbReference type="EMBL" id="KFM61626.1"/>
    </source>
</evidence>
<dbReference type="AlphaFoldDB" id="A0A087T937"/>
<accession>A0A087T937</accession>
<dbReference type="EMBL" id="KK114061">
    <property type="protein sequence ID" value="KFM61626.1"/>
    <property type="molecule type" value="Genomic_DNA"/>
</dbReference>
<name>A0A087T937_STEMI</name>
<protein>
    <submittedName>
        <fullName evidence="1">Uncharacterized protein</fullName>
    </submittedName>
</protein>
<feature type="non-terminal residue" evidence="1">
    <location>
        <position position="1"/>
    </location>
</feature>
<gene>
    <name evidence="1" type="ORF">X975_19444</name>
</gene>
<reference evidence="1 2" key="1">
    <citation type="submission" date="2013-11" db="EMBL/GenBank/DDBJ databases">
        <title>Genome sequencing of Stegodyphus mimosarum.</title>
        <authorList>
            <person name="Bechsgaard J."/>
        </authorList>
    </citation>
    <scope>NUCLEOTIDE SEQUENCE [LARGE SCALE GENOMIC DNA]</scope>
</reference>
<evidence type="ECO:0000313" key="2">
    <source>
        <dbReference type="Proteomes" id="UP000054359"/>
    </source>
</evidence>
<feature type="non-terminal residue" evidence="1">
    <location>
        <position position="35"/>
    </location>
</feature>
<proteinExistence type="predicted"/>